<evidence type="ECO:0000256" key="1">
    <source>
        <dbReference type="ARBA" id="ARBA00004948"/>
    </source>
</evidence>
<evidence type="ECO:0000256" key="2">
    <source>
        <dbReference type="ARBA" id="ARBA00022977"/>
    </source>
</evidence>
<dbReference type="SUPFAM" id="SSF51971">
    <property type="entry name" value="Nucleotide-binding domain"/>
    <property type="match status" value="1"/>
</dbReference>
<dbReference type="Pfam" id="PF01266">
    <property type="entry name" value="DAO"/>
    <property type="match status" value="1"/>
</dbReference>
<dbReference type="GO" id="GO:0043799">
    <property type="term" value="F:glycine oxidase activity"/>
    <property type="evidence" value="ECO:0007669"/>
    <property type="project" value="UniProtKB-EC"/>
</dbReference>
<comment type="pathway">
    <text evidence="1">Cofactor biosynthesis; thiamine diphosphate biosynthesis.</text>
</comment>
<accession>A0ABY4V822</accession>
<keyword evidence="3 5" id="KW-0560">Oxidoreductase</keyword>
<gene>
    <name evidence="5" type="primary">thiO</name>
    <name evidence="5" type="ORF">MJO52_15190</name>
</gene>
<dbReference type="EC" id="1.4.3.19" evidence="5"/>
<evidence type="ECO:0000313" key="6">
    <source>
        <dbReference type="Proteomes" id="UP001055658"/>
    </source>
</evidence>
<dbReference type="EMBL" id="CP092418">
    <property type="protein sequence ID" value="USD20414.1"/>
    <property type="molecule type" value="Genomic_DNA"/>
</dbReference>
<keyword evidence="2" id="KW-0784">Thiamine biosynthesis</keyword>
<dbReference type="Gene3D" id="3.50.50.60">
    <property type="entry name" value="FAD/NAD(P)-binding domain"/>
    <property type="match status" value="1"/>
</dbReference>
<dbReference type="InterPro" id="IPR036188">
    <property type="entry name" value="FAD/NAD-bd_sf"/>
</dbReference>
<dbReference type="PANTHER" id="PTHR13847">
    <property type="entry name" value="SARCOSINE DEHYDROGENASE-RELATED"/>
    <property type="match status" value="1"/>
</dbReference>
<proteinExistence type="predicted"/>
<protein>
    <submittedName>
        <fullName evidence="5">Glycine oxidase ThiO</fullName>
        <ecNumber evidence="5">1.4.3.19</ecNumber>
    </submittedName>
</protein>
<dbReference type="PANTHER" id="PTHR13847:SF289">
    <property type="entry name" value="GLYCINE OXIDASE"/>
    <property type="match status" value="1"/>
</dbReference>
<dbReference type="InterPro" id="IPR006076">
    <property type="entry name" value="FAD-dep_OxRdtase"/>
</dbReference>
<dbReference type="SUPFAM" id="SSF54373">
    <property type="entry name" value="FAD-linked reductases, C-terminal domain"/>
    <property type="match status" value="1"/>
</dbReference>
<sequence length="358" mass="39585">MSNETKAKVAIAGGGLLGRLLAWRLCQLDVDITLFEAGNLSESKGGACWTAAGMISPLSELVHSNKHIYSLGLKSLELWSEWVRQLEEQSGQDVEYRRAGSVLVAHGKDKSELLQFLRELQGKLGESARGQLEPLDSNTLAKLEPSLHGFEQGLYLRGEADINNHRLLPALLRVLHRGAVTLREHSKVNCEAGYISVNSEREQFDCVIDCRGLGAKGQIEGLRGVRGEVMVVESREVVLQRPVRLLHPRYKLYAVPRSDGRTVIGATEIESEDQSPISVRSSMELSSALYSLNPAFAEARIVETRVNCRPATMDNMPYIHSEDGLIRVNGLYRHGYLLAPAVVEQVENQVAQQLLQVA</sequence>
<dbReference type="RefSeq" id="WP_252082747.1">
    <property type="nucleotide sequence ID" value="NZ_CP092418.1"/>
</dbReference>
<keyword evidence="6" id="KW-1185">Reference proteome</keyword>
<dbReference type="InterPro" id="IPR012727">
    <property type="entry name" value="Gly_oxidase_ThiO"/>
</dbReference>
<dbReference type="Proteomes" id="UP001055658">
    <property type="component" value="Chromosome"/>
</dbReference>
<reference evidence="5" key="1">
    <citation type="submission" date="2022-02" db="EMBL/GenBank/DDBJ databases">
        <title>Coral-associated bacteria.</title>
        <authorList>
            <person name="Tang K."/>
            <person name="Wang X."/>
        </authorList>
    </citation>
    <scope>NUCLEOTIDE SEQUENCE</scope>
    <source>
        <strain evidence="5">SCSIO 43006</strain>
    </source>
</reference>
<evidence type="ECO:0000259" key="4">
    <source>
        <dbReference type="Pfam" id="PF01266"/>
    </source>
</evidence>
<name>A0ABY4V822_9GAMM</name>
<evidence type="ECO:0000313" key="5">
    <source>
        <dbReference type="EMBL" id="USD20414.1"/>
    </source>
</evidence>
<dbReference type="Gene3D" id="3.30.9.10">
    <property type="entry name" value="D-Amino Acid Oxidase, subunit A, domain 2"/>
    <property type="match status" value="1"/>
</dbReference>
<dbReference type="NCBIfam" id="TIGR02352">
    <property type="entry name" value="thiamin_ThiO"/>
    <property type="match status" value="1"/>
</dbReference>
<evidence type="ECO:0000256" key="3">
    <source>
        <dbReference type="ARBA" id="ARBA00023002"/>
    </source>
</evidence>
<feature type="domain" description="FAD dependent oxidoreductase" evidence="4">
    <location>
        <begin position="8"/>
        <end position="342"/>
    </location>
</feature>
<organism evidence="5 6">
    <name type="scientific">Microbulbifer variabilis</name>
    <dbReference type="NCBI Taxonomy" id="266805"/>
    <lineage>
        <taxon>Bacteria</taxon>
        <taxon>Pseudomonadati</taxon>
        <taxon>Pseudomonadota</taxon>
        <taxon>Gammaproteobacteria</taxon>
        <taxon>Cellvibrionales</taxon>
        <taxon>Microbulbiferaceae</taxon>
        <taxon>Microbulbifer</taxon>
    </lineage>
</organism>